<dbReference type="KEGG" id="sufl:FIL70_07540"/>
<dbReference type="Proteomes" id="UP000311469">
    <property type="component" value="Chromosome cSF1"/>
</dbReference>
<accession>A0A5B8CFQ8</accession>
<reference evidence="1 2" key="1">
    <citation type="submission" date="2019-06" db="EMBL/GenBank/DDBJ databases">
        <title>Genome organization and adaptive potential of archetypical organophosphate degarding Sphingobium fuliginis ATCC 27551.</title>
        <authorList>
            <person name="Sarwar A."/>
            <person name="Parthasarathy S."/>
            <person name="Singh C."/>
            <person name="Siddavattam D."/>
        </authorList>
    </citation>
    <scope>NUCLEOTIDE SEQUENCE [LARGE SCALE GENOMIC DNA]</scope>
    <source>
        <strain evidence="1 2">ATCC 27551</strain>
    </source>
</reference>
<organism evidence="1 2">
    <name type="scientific">Sphingobium fuliginis ATCC 27551</name>
    <dbReference type="NCBI Taxonomy" id="1208342"/>
    <lineage>
        <taxon>Bacteria</taxon>
        <taxon>Pseudomonadati</taxon>
        <taxon>Pseudomonadota</taxon>
        <taxon>Alphaproteobacteria</taxon>
        <taxon>Sphingomonadales</taxon>
        <taxon>Sphingomonadaceae</taxon>
        <taxon>Sphingobium</taxon>
    </lineage>
</organism>
<gene>
    <name evidence="1" type="ORF">FIL70_07540</name>
</gene>
<sequence length="104" mass="10961">MAKVKNISTGPRGAYLGGVLVMAEAGQAIEADDFAEEWFKPEGEDDGAKEPGPLDGSVPELITYLEGVTDADEVQKLIDAETGGKSRKGALEALEARRDALLAE</sequence>
<dbReference type="RefSeq" id="WP_140041937.1">
    <property type="nucleotide sequence ID" value="NZ_CP041016.1"/>
</dbReference>
<proteinExistence type="predicted"/>
<evidence type="ECO:0000313" key="2">
    <source>
        <dbReference type="Proteomes" id="UP000311469"/>
    </source>
</evidence>
<dbReference type="EMBL" id="CP041016">
    <property type="protein sequence ID" value="QDC37096.1"/>
    <property type="molecule type" value="Genomic_DNA"/>
</dbReference>
<dbReference type="AlphaFoldDB" id="A0A5B8CFQ8"/>
<name>A0A5B8CFQ8_SPHSA</name>
<protein>
    <submittedName>
        <fullName evidence="1">Uncharacterized protein</fullName>
    </submittedName>
</protein>
<evidence type="ECO:0000313" key="1">
    <source>
        <dbReference type="EMBL" id="QDC37096.1"/>
    </source>
</evidence>